<dbReference type="EMBL" id="CP062008">
    <property type="protein sequence ID" value="QPG67086.1"/>
    <property type="molecule type" value="Genomic_DNA"/>
</dbReference>
<dbReference type="Proteomes" id="UP000309231">
    <property type="component" value="Chromosome"/>
</dbReference>
<evidence type="ECO:0000313" key="1">
    <source>
        <dbReference type="EMBL" id="QPG67086.1"/>
    </source>
</evidence>
<keyword evidence="2" id="KW-1185">Reference proteome</keyword>
<dbReference type="RefSeq" id="WP_167542124.1">
    <property type="nucleotide sequence ID" value="NZ_ANBS01000019.1"/>
</dbReference>
<protein>
    <submittedName>
        <fullName evidence="1">Uncharacterized protein</fullName>
    </submittedName>
</protein>
<evidence type="ECO:0000313" key="2">
    <source>
        <dbReference type="Proteomes" id="UP000309231"/>
    </source>
</evidence>
<name>A0A8E4VZU2_MYCMU</name>
<gene>
    <name evidence="1" type="ORF">C1S78_015895</name>
</gene>
<reference evidence="1 2" key="2">
    <citation type="journal article" date="2019" name="Sci. Rep.">
        <title>Insight into the biology of Mycobacterium mucogenicum and Mycobacterium neoaurum clade members.</title>
        <authorList>
            <person name="Behra P.R.K."/>
            <person name="Pettersson B.M.F."/>
            <person name="Ramesh M."/>
            <person name="Dasgupta S."/>
            <person name="Kirsebom L.A."/>
        </authorList>
    </citation>
    <scope>NUCLEOTIDE SEQUENCE [LARGE SCALE GENOMIC DNA]</scope>
    <source>
        <strain evidence="1 2">DSM 44124</strain>
    </source>
</reference>
<accession>A0A8E4VZU2</accession>
<dbReference type="KEGG" id="mmuc:C1S78_015895"/>
<dbReference type="AlphaFoldDB" id="A0A8E4VZU2"/>
<proteinExistence type="predicted"/>
<organism evidence="1 2">
    <name type="scientific">Mycolicibacterium mucogenicum DSM 44124</name>
    <dbReference type="NCBI Taxonomy" id="1226753"/>
    <lineage>
        <taxon>Bacteria</taxon>
        <taxon>Bacillati</taxon>
        <taxon>Actinomycetota</taxon>
        <taxon>Actinomycetes</taxon>
        <taxon>Mycobacteriales</taxon>
        <taxon>Mycobacteriaceae</taxon>
        <taxon>Mycolicibacterium</taxon>
    </lineage>
</organism>
<dbReference type="GeneID" id="76726411"/>
<reference evidence="1 2" key="1">
    <citation type="journal article" date="2019" name="BMC Evol. Biol.">
        <title>Comparative genomics of Mycobacterium mucogenicum and Mycobacterium neoaurum clade members emphasizing tRNA and non-coding RNA.</title>
        <authorList>
            <person name="Behra P.R.K."/>
            <person name="Pettersson B.M.F."/>
            <person name="Das S."/>
            <person name="Dasgupta S."/>
            <person name="Kirsebom L.A."/>
        </authorList>
    </citation>
    <scope>NUCLEOTIDE SEQUENCE [LARGE SCALE GENOMIC DNA]</scope>
    <source>
        <strain evidence="1 2">DSM 44124</strain>
    </source>
</reference>
<sequence length="72" mass="8061">MHSMQSKLALRPFQLTVNDSSQSVPQVIHTAIEKSRSCRGFQLLVGAVSGHTLGRSRPNLFWQKSFLPPDQL</sequence>